<dbReference type="OrthoDB" id="9791488at2"/>
<dbReference type="SUPFAM" id="SSF46955">
    <property type="entry name" value="Putative DNA-binding domain"/>
    <property type="match status" value="2"/>
</dbReference>
<dbReference type="PROSITE" id="PS00552">
    <property type="entry name" value="HTH_MERR_1"/>
    <property type="match status" value="1"/>
</dbReference>
<dbReference type="EMBL" id="JACOGI010000001">
    <property type="protein sequence ID" value="MBC3515757.1"/>
    <property type="molecule type" value="Genomic_DNA"/>
</dbReference>
<evidence type="ECO:0000313" key="6">
    <source>
        <dbReference type="EMBL" id="MBC3515757.1"/>
    </source>
</evidence>
<keyword evidence="3" id="KW-0238">DNA-binding</keyword>
<feature type="domain" description="HTH merR-type" evidence="5">
    <location>
        <begin position="3"/>
        <end position="60"/>
    </location>
</feature>
<evidence type="ECO:0000256" key="2">
    <source>
        <dbReference type="ARBA" id="ARBA00023015"/>
    </source>
</evidence>
<gene>
    <name evidence="6" type="ORF">H8K20_04990</name>
</gene>
<keyword evidence="1" id="KW-0678">Repressor</keyword>
<evidence type="ECO:0000256" key="4">
    <source>
        <dbReference type="ARBA" id="ARBA00023163"/>
    </source>
</evidence>
<dbReference type="InterPro" id="IPR000551">
    <property type="entry name" value="MerR-type_HTH_dom"/>
</dbReference>
<dbReference type="GO" id="GO:0003700">
    <property type="term" value="F:DNA-binding transcription factor activity"/>
    <property type="evidence" value="ECO:0007669"/>
    <property type="project" value="InterPro"/>
</dbReference>
<keyword evidence="4" id="KW-0804">Transcription</keyword>
<dbReference type="InterPro" id="IPR009061">
    <property type="entry name" value="DNA-bd_dom_put_sf"/>
</dbReference>
<dbReference type="InterPro" id="IPR047057">
    <property type="entry name" value="MerR_fam"/>
</dbReference>
<dbReference type="CDD" id="cd00592">
    <property type="entry name" value="HTH_MerR-like"/>
    <property type="match status" value="1"/>
</dbReference>
<feature type="domain" description="HTH merR-type" evidence="5">
    <location>
        <begin position="137"/>
        <end position="193"/>
    </location>
</feature>
<dbReference type="PANTHER" id="PTHR30204">
    <property type="entry name" value="REDOX-CYCLING DRUG-SENSING TRANSCRIPTIONAL ACTIVATOR SOXR"/>
    <property type="match status" value="1"/>
</dbReference>
<evidence type="ECO:0000313" key="7">
    <source>
        <dbReference type="Proteomes" id="UP000597668"/>
    </source>
</evidence>
<dbReference type="Pfam" id="PF00376">
    <property type="entry name" value="MerR"/>
    <property type="match status" value="1"/>
</dbReference>
<dbReference type="RefSeq" id="WP_105203965.1">
    <property type="nucleotide sequence ID" value="NZ_JACOGI010000001.1"/>
</dbReference>
<dbReference type="SMART" id="SM00422">
    <property type="entry name" value="HTH_MERR"/>
    <property type="match status" value="2"/>
</dbReference>
<dbReference type="PANTHER" id="PTHR30204:SF69">
    <property type="entry name" value="MERR-FAMILY TRANSCRIPTIONAL REGULATOR"/>
    <property type="match status" value="1"/>
</dbReference>
<keyword evidence="2" id="KW-0805">Transcription regulation</keyword>
<sequence length="247" mass="28097">MKTYTTAQVAKIIGVHPNTVRLYEKLGLIPPAPRQKNRYRVFTDRHIAQFRLARTAFQVEVLQNGLRQQMVQMVKTAATGKYDAAIEQCRCYLQMVRQEFVRAQEAASIVTALLHGDSPSSYPVLLGRRQVSQQLHISMDALRNWEMNGLLTVKRRQNGYRVYTSEDLRTLRVIRALRGANYSLEAILQLLQQLSVDPQTDVPAALDLPAQGDIVSACDHLLDSLSQAEINAQTSLQLLYEMRRRFS</sequence>
<keyword evidence="7" id="KW-1185">Reference proteome</keyword>
<evidence type="ECO:0000256" key="1">
    <source>
        <dbReference type="ARBA" id="ARBA00022491"/>
    </source>
</evidence>
<comment type="caution">
    <text evidence="6">The sequence shown here is derived from an EMBL/GenBank/DDBJ whole genome shotgun (WGS) entry which is preliminary data.</text>
</comment>
<organism evidence="6 7">
    <name type="scientific">Neobittarella massiliensis</name>
    <name type="common">ex Bilen et al. 2018</name>
    <dbReference type="NCBI Taxonomy" id="2041842"/>
    <lineage>
        <taxon>Bacteria</taxon>
        <taxon>Bacillati</taxon>
        <taxon>Bacillota</taxon>
        <taxon>Clostridia</taxon>
        <taxon>Eubacteriales</taxon>
        <taxon>Oscillospiraceae</taxon>
        <taxon>Neobittarella (ex Bilen et al. 2018)</taxon>
    </lineage>
</organism>
<proteinExistence type="predicted"/>
<protein>
    <submittedName>
        <fullName evidence="6">MerR family transcriptional regulator</fullName>
    </submittedName>
</protein>
<accession>A0A8J6IMX8</accession>
<dbReference type="PROSITE" id="PS50937">
    <property type="entry name" value="HTH_MERR_2"/>
    <property type="match status" value="2"/>
</dbReference>
<evidence type="ECO:0000256" key="3">
    <source>
        <dbReference type="ARBA" id="ARBA00023125"/>
    </source>
</evidence>
<name>A0A8J6IMX8_9FIRM</name>
<dbReference type="AlphaFoldDB" id="A0A8J6IMX8"/>
<dbReference type="Gene3D" id="1.10.1660.10">
    <property type="match status" value="2"/>
</dbReference>
<evidence type="ECO:0000259" key="5">
    <source>
        <dbReference type="PROSITE" id="PS50937"/>
    </source>
</evidence>
<reference evidence="6" key="1">
    <citation type="submission" date="2020-08" db="EMBL/GenBank/DDBJ databases">
        <authorList>
            <person name="Liu C."/>
            <person name="Sun Q."/>
        </authorList>
    </citation>
    <scope>NUCLEOTIDE SEQUENCE</scope>
    <source>
        <strain evidence="6">NSJ-65</strain>
    </source>
</reference>
<dbReference type="Pfam" id="PF13411">
    <property type="entry name" value="MerR_1"/>
    <property type="match status" value="1"/>
</dbReference>
<dbReference type="Proteomes" id="UP000597668">
    <property type="component" value="Unassembled WGS sequence"/>
</dbReference>
<dbReference type="GO" id="GO:0003677">
    <property type="term" value="F:DNA binding"/>
    <property type="evidence" value="ECO:0007669"/>
    <property type="project" value="UniProtKB-KW"/>
</dbReference>